<feature type="transmembrane region" description="Helical" evidence="1">
    <location>
        <begin position="242"/>
        <end position="268"/>
    </location>
</feature>
<evidence type="ECO:0000256" key="1">
    <source>
        <dbReference type="SAM" id="Phobius"/>
    </source>
</evidence>
<proteinExistence type="predicted"/>
<accession>A0AB34JLY7</accession>
<gene>
    <name evidence="3" type="ORF">AB1Y20_017261</name>
</gene>
<evidence type="ECO:0008006" key="5">
    <source>
        <dbReference type="Google" id="ProtNLM"/>
    </source>
</evidence>
<organism evidence="3 4">
    <name type="scientific">Prymnesium parvum</name>
    <name type="common">Toxic golden alga</name>
    <dbReference type="NCBI Taxonomy" id="97485"/>
    <lineage>
        <taxon>Eukaryota</taxon>
        <taxon>Haptista</taxon>
        <taxon>Haptophyta</taxon>
        <taxon>Prymnesiophyceae</taxon>
        <taxon>Prymnesiales</taxon>
        <taxon>Prymnesiaceae</taxon>
        <taxon>Prymnesium</taxon>
    </lineage>
</organism>
<dbReference type="AlphaFoldDB" id="A0AB34JLY7"/>
<evidence type="ECO:0000313" key="3">
    <source>
        <dbReference type="EMBL" id="KAL1522267.1"/>
    </source>
</evidence>
<keyword evidence="1" id="KW-1133">Transmembrane helix</keyword>
<keyword evidence="1" id="KW-0812">Transmembrane</keyword>
<dbReference type="Proteomes" id="UP001515480">
    <property type="component" value="Unassembled WGS sequence"/>
</dbReference>
<keyword evidence="2" id="KW-0732">Signal</keyword>
<protein>
    <recommendedName>
        <fullName evidence="5">Transmembrane protein 147</fullName>
    </recommendedName>
</protein>
<keyword evidence="4" id="KW-1185">Reference proteome</keyword>
<feature type="chain" id="PRO_5044268855" description="Transmembrane protein 147" evidence="2">
    <location>
        <begin position="16"/>
        <end position="338"/>
    </location>
</feature>
<reference evidence="3 4" key="1">
    <citation type="journal article" date="2024" name="Science">
        <title>Giant polyketide synthase enzymes in the biosynthesis of giant marine polyether toxins.</title>
        <authorList>
            <person name="Fallon T.R."/>
            <person name="Shende V.V."/>
            <person name="Wierzbicki I.H."/>
            <person name="Pendleton A.L."/>
            <person name="Watervoot N.F."/>
            <person name="Auber R.P."/>
            <person name="Gonzalez D.J."/>
            <person name="Wisecaver J.H."/>
            <person name="Moore B.S."/>
        </authorList>
    </citation>
    <scope>NUCLEOTIDE SEQUENCE [LARGE SCALE GENOMIC DNA]</scope>
    <source>
        <strain evidence="3 4">12B1</strain>
    </source>
</reference>
<evidence type="ECO:0000313" key="4">
    <source>
        <dbReference type="Proteomes" id="UP001515480"/>
    </source>
</evidence>
<comment type="caution">
    <text evidence="3">The sequence shown here is derived from an EMBL/GenBank/DDBJ whole genome shotgun (WGS) entry which is preliminary data.</text>
</comment>
<name>A0AB34JLY7_PRYPA</name>
<sequence>MAALLPLCLRQLSCPVPLAPLLGDAAYDVVCDLSSSRLHFDGHAANRWLPASPAEGCHAFAAFASPLPTRCELGARCAACEAPPSHISATVRLEGGSCAPCGCALLTSWTVRQAVLLCAGLIFIAFTLASGETREPRTFVADCAKQAGQQAIGGVLLLLVGERLSSRGGADALAWYAAQYPFEVLLTTLLTRVLKEASSRCIGRAYRRTRARWLRPCLHYGQYGPEPRSFRASWCCVQMAHAVLLVGGGARLGSVGIILALVALPGLWSPVRLLAELWYHSGLSCTQRTIAALYVIPVLGDAVQLVVIDRIQRFRPSHAEEAALHPEPTTSSSPTTEL</sequence>
<feature type="transmembrane region" description="Helical" evidence="1">
    <location>
        <begin position="288"/>
        <end position="308"/>
    </location>
</feature>
<dbReference type="EMBL" id="JBGBPQ010000006">
    <property type="protein sequence ID" value="KAL1522267.1"/>
    <property type="molecule type" value="Genomic_DNA"/>
</dbReference>
<keyword evidence="1" id="KW-0472">Membrane</keyword>
<feature type="signal peptide" evidence="2">
    <location>
        <begin position="1"/>
        <end position="15"/>
    </location>
</feature>
<evidence type="ECO:0000256" key="2">
    <source>
        <dbReference type="SAM" id="SignalP"/>
    </source>
</evidence>
<feature type="transmembrane region" description="Helical" evidence="1">
    <location>
        <begin position="114"/>
        <end position="131"/>
    </location>
</feature>